<protein>
    <submittedName>
        <fullName evidence="1">Aldose 1-epimerase</fullName>
    </submittedName>
</protein>
<dbReference type="InterPro" id="IPR014718">
    <property type="entry name" value="GH-type_carb-bd"/>
</dbReference>
<dbReference type="Gene3D" id="2.70.98.10">
    <property type="match status" value="1"/>
</dbReference>
<evidence type="ECO:0000313" key="2">
    <source>
        <dbReference type="Proteomes" id="UP000054558"/>
    </source>
</evidence>
<dbReference type="GO" id="GO:0047938">
    <property type="term" value="F:glucose-6-phosphate 1-epimerase activity"/>
    <property type="evidence" value="ECO:0000318"/>
    <property type="project" value="GO_Central"/>
</dbReference>
<dbReference type="PANTHER" id="PTHR11122:SF13">
    <property type="entry name" value="GLUCOSE-6-PHOSPHATE 1-EPIMERASE"/>
    <property type="match status" value="1"/>
</dbReference>
<dbReference type="STRING" id="105231.A0A1Y1IE66"/>
<name>A0A1Y1IE66_KLENI</name>
<dbReference type="GO" id="GO:0005975">
    <property type="term" value="P:carbohydrate metabolic process"/>
    <property type="evidence" value="ECO:0007669"/>
    <property type="project" value="InterPro"/>
</dbReference>
<dbReference type="GO" id="GO:0005737">
    <property type="term" value="C:cytoplasm"/>
    <property type="evidence" value="ECO:0000318"/>
    <property type="project" value="GO_Central"/>
</dbReference>
<proteinExistence type="predicted"/>
<dbReference type="GO" id="GO:0030246">
    <property type="term" value="F:carbohydrate binding"/>
    <property type="evidence" value="ECO:0007669"/>
    <property type="project" value="InterPro"/>
</dbReference>
<dbReference type="PANTHER" id="PTHR11122">
    <property type="entry name" value="APOSPORY-ASSOCIATED PROTEIN C-RELATED"/>
    <property type="match status" value="1"/>
</dbReference>
<dbReference type="Proteomes" id="UP000054558">
    <property type="component" value="Unassembled WGS sequence"/>
</dbReference>
<sequence length="416" mass="45397">MASCSRHLSSASIVSSSGRFPAKSTCVASPCALSNVPVWGPFLVDSCTRGPTAVTRKPGWRRESWNRPVLPTTPTKTFFATAHRSRSGGSLLQCNAASVEIAESSNDQGASEPEAAIQSIPELRERFRCPGVEFQEVSGLRVAVLKLAEGSSVRVLLEGARVIAWRAVMYHKGKEDLIYSKLNRTRAEGQGWLRGGIPVSFPEPAEGAAGIQSSNSLASLVREMPWRVVSTWADGDAFAEIVLSLEDTPATRALWPHRFALRYSVHQLPDRLVCVLRCHNRDARPFSFGASLDSHLEVVDPAGATVMGLEGAKYVTRTKLNRNWKAKGAEKQQDVPLGKSTERIYCKPQAAVSLFDRGGYRTMTLVKEGFEDVVLVDSGSSTQESSFLCLGAGNHRKITLAPGESWEGRQTIRLEK</sequence>
<dbReference type="InterPro" id="IPR011013">
    <property type="entry name" value="Gal_mutarotase_sf_dom"/>
</dbReference>
<dbReference type="EMBL" id="DF237273">
    <property type="protein sequence ID" value="GAQ86996.1"/>
    <property type="molecule type" value="Genomic_DNA"/>
</dbReference>
<dbReference type="OrthoDB" id="782148at2759"/>
<organism evidence="1 2">
    <name type="scientific">Klebsormidium nitens</name>
    <name type="common">Green alga</name>
    <name type="synonym">Ulothrix nitens</name>
    <dbReference type="NCBI Taxonomy" id="105231"/>
    <lineage>
        <taxon>Eukaryota</taxon>
        <taxon>Viridiplantae</taxon>
        <taxon>Streptophyta</taxon>
        <taxon>Klebsormidiophyceae</taxon>
        <taxon>Klebsormidiales</taxon>
        <taxon>Klebsormidiaceae</taxon>
        <taxon>Klebsormidium</taxon>
    </lineage>
</organism>
<dbReference type="SUPFAM" id="SSF74650">
    <property type="entry name" value="Galactose mutarotase-like"/>
    <property type="match status" value="1"/>
</dbReference>
<evidence type="ECO:0000313" key="1">
    <source>
        <dbReference type="EMBL" id="GAQ86996.1"/>
    </source>
</evidence>
<dbReference type="InterPro" id="IPR008183">
    <property type="entry name" value="Aldose_1/G6P_1-epimerase"/>
</dbReference>
<dbReference type="OMA" id="HANIRRT"/>
<dbReference type="Pfam" id="PF01263">
    <property type="entry name" value="Aldose_epim"/>
    <property type="match status" value="1"/>
</dbReference>
<accession>A0A1Y1IE66</accession>
<keyword evidence="2" id="KW-1185">Reference proteome</keyword>
<dbReference type="AlphaFoldDB" id="A0A1Y1IE66"/>
<reference evidence="1 2" key="1">
    <citation type="journal article" date="2014" name="Nat. Commun.">
        <title>Klebsormidium flaccidum genome reveals primary factors for plant terrestrial adaptation.</title>
        <authorList>
            <person name="Hori K."/>
            <person name="Maruyama F."/>
            <person name="Fujisawa T."/>
            <person name="Togashi T."/>
            <person name="Yamamoto N."/>
            <person name="Seo M."/>
            <person name="Sato S."/>
            <person name="Yamada T."/>
            <person name="Mori H."/>
            <person name="Tajima N."/>
            <person name="Moriyama T."/>
            <person name="Ikeuchi M."/>
            <person name="Watanabe M."/>
            <person name="Wada H."/>
            <person name="Kobayashi K."/>
            <person name="Saito M."/>
            <person name="Masuda T."/>
            <person name="Sasaki-Sekimoto Y."/>
            <person name="Mashiguchi K."/>
            <person name="Awai K."/>
            <person name="Shimojima M."/>
            <person name="Masuda S."/>
            <person name="Iwai M."/>
            <person name="Nobusawa T."/>
            <person name="Narise T."/>
            <person name="Kondo S."/>
            <person name="Saito H."/>
            <person name="Sato R."/>
            <person name="Murakawa M."/>
            <person name="Ihara Y."/>
            <person name="Oshima-Yamada Y."/>
            <person name="Ohtaka K."/>
            <person name="Satoh M."/>
            <person name="Sonobe K."/>
            <person name="Ishii M."/>
            <person name="Ohtani R."/>
            <person name="Kanamori-Sato M."/>
            <person name="Honoki R."/>
            <person name="Miyazaki D."/>
            <person name="Mochizuki H."/>
            <person name="Umetsu J."/>
            <person name="Higashi K."/>
            <person name="Shibata D."/>
            <person name="Kamiya Y."/>
            <person name="Sato N."/>
            <person name="Nakamura Y."/>
            <person name="Tabata S."/>
            <person name="Ida S."/>
            <person name="Kurokawa K."/>
            <person name="Ohta H."/>
        </authorList>
    </citation>
    <scope>NUCLEOTIDE SEQUENCE [LARGE SCALE GENOMIC DNA]</scope>
    <source>
        <strain evidence="1 2">NIES-2285</strain>
    </source>
</reference>
<gene>
    <name evidence="1" type="ORF">KFL_003240170</name>
</gene>